<reference evidence="1 3" key="1">
    <citation type="submission" date="2008-03" db="EMBL/GenBank/DDBJ databases">
        <title>Annotation of Ixodes scapularis.</title>
        <authorList>
            <consortium name="Ixodes scapularis Genome Project Consortium"/>
            <person name="Caler E."/>
            <person name="Hannick L.I."/>
            <person name="Bidwell S."/>
            <person name="Joardar V."/>
            <person name="Thiagarajan M."/>
            <person name="Amedeo P."/>
            <person name="Galinsky K.J."/>
            <person name="Schobel S."/>
            <person name="Inman J."/>
            <person name="Hostetler J."/>
            <person name="Miller J."/>
            <person name="Hammond M."/>
            <person name="Megy K."/>
            <person name="Lawson D."/>
            <person name="Kodira C."/>
            <person name="Sutton G."/>
            <person name="Meyer J."/>
            <person name="Hill C.A."/>
            <person name="Birren B."/>
            <person name="Nene V."/>
            <person name="Collins F."/>
            <person name="Alarcon-Chaidez F."/>
            <person name="Wikel S."/>
            <person name="Strausberg R."/>
        </authorList>
    </citation>
    <scope>NUCLEOTIDE SEQUENCE [LARGE SCALE GENOMIC DNA]</scope>
    <source>
        <strain evidence="3">Wikel</strain>
        <strain evidence="1">Wikel colony</strain>
    </source>
</reference>
<accession>B7P3X4</accession>
<dbReference type="EMBL" id="ABJB010582926">
    <property type="status" value="NOT_ANNOTATED_CDS"/>
    <property type="molecule type" value="Genomic_DNA"/>
</dbReference>
<reference evidence="2" key="2">
    <citation type="submission" date="2020-05" db="UniProtKB">
        <authorList>
            <consortium name="EnsemblMetazoa"/>
        </authorList>
    </citation>
    <scope>IDENTIFICATION</scope>
    <source>
        <strain evidence="2">wikel</strain>
    </source>
</reference>
<dbReference type="InParanoid" id="B7P3X4"/>
<dbReference type="EnsemblMetazoa" id="ISCW015600-RA">
    <property type="protein sequence ID" value="ISCW015600-PA"/>
    <property type="gene ID" value="ISCW015600"/>
</dbReference>
<dbReference type="PaxDb" id="6945-B7P3X4"/>
<protein>
    <submittedName>
        <fullName evidence="1 2">Uncharacterized protein</fullName>
    </submittedName>
</protein>
<proteinExistence type="predicted"/>
<evidence type="ECO:0000313" key="3">
    <source>
        <dbReference type="Proteomes" id="UP000001555"/>
    </source>
</evidence>
<dbReference type="HOGENOM" id="CLU_2402067_0_0_1"/>
<dbReference type="AlphaFoldDB" id="B7P3X4"/>
<dbReference type="EMBL" id="DS631284">
    <property type="protein sequence ID" value="EEC01296.1"/>
    <property type="molecule type" value="Genomic_DNA"/>
</dbReference>
<evidence type="ECO:0000313" key="2">
    <source>
        <dbReference type="EnsemblMetazoa" id="ISCW015600-PA"/>
    </source>
</evidence>
<gene>
    <name evidence="1" type="ORF">IscW_ISCW015600</name>
</gene>
<keyword evidence="3" id="KW-1185">Reference proteome</keyword>
<dbReference type="VEuPathDB" id="VectorBase:ISCW015600"/>
<sequence>MVYKHDCPTKKKLGLLECTTFSRRYIQMQYFGRKTLKEQSMSKTAYAFCHWTIMCPQRKGNLVYSPNQAGCPLIPSPNQIFVRHYLISEALSY</sequence>
<dbReference type="Proteomes" id="UP000001555">
    <property type="component" value="Unassembled WGS sequence"/>
</dbReference>
<dbReference type="VEuPathDB" id="VectorBase:ISCI015600"/>
<organism>
    <name type="scientific">Ixodes scapularis</name>
    <name type="common">Black-legged tick</name>
    <name type="synonym">Deer tick</name>
    <dbReference type="NCBI Taxonomy" id="6945"/>
    <lineage>
        <taxon>Eukaryota</taxon>
        <taxon>Metazoa</taxon>
        <taxon>Ecdysozoa</taxon>
        <taxon>Arthropoda</taxon>
        <taxon>Chelicerata</taxon>
        <taxon>Arachnida</taxon>
        <taxon>Acari</taxon>
        <taxon>Parasitiformes</taxon>
        <taxon>Ixodida</taxon>
        <taxon>Ixodoidea</taxon>
        <taxon>Ixodidae</taxon>
        <taxon>Ixodinae</taxon>
        <taxon>Ixodes</taxon>
    </lineage>
</organism>
<name>B7P3X4_IXOSC</name>
<evidence type="ECO:0000313" key="1">
    <source>
        <dbReference type="EMBL" id="EEC01296.1"/>
    </source>
</evidence>